<dbReference type="GO" id="GO:0080120">
    <property type="term" value="P:CAAX-box protein maturation"/>
    <property type="evidence" value="ECO:0007669"/>
    <property type="project" value="UniProtKB-ARBA"/>
</dbReference>
<sequence length="248" mass="28895">MKNAWIVSFIRFPMLIIGLLVFSILFMLMGLDFQFPFLNDISPIYFTIVNIISFILLHHILKKDSRSLKELVDFQRERVWKDILFGFLWLFVLYIPFITAVLVTMYIMFGSDFYMHFQTVFTGNAENLNFARPEWLLWLSAFVALIFPFLNAPIEEVMYRGYAQPIFLKHYLKIAPAIVIPSLGFALQHIMLAPSWQGAVVYFVAFFLWGVGSGIIYYKQKRLFPLIVCHFIVNTAFSVVPIIFLISG</sequence>
<evidence type="ECO:0000256" key="1">
    <source>
        <dbReference type="SAM" id="Phobius"/>
    </source>
</evidence>
<feature type="transmembrane region" description="Helical" evidence="1">
    <location>
        <begin position="174"/>
        <end position="193"/>
    </location>
</feature>
<evidence type="ECO:0000259" key="2">
    <source>
        <dbReference type="Pfam" id="PF02517"/>
    </source>
</evidence>
<accession>A0A942YLU0</accession>
<keyword evidence="3" id="KW-0645">Protease</keyword>
<feature type="transmembrane region" description="Helical" evidence="1">
    <location>
        <begin position="82"/>
        <end position="109"/>
    </location>
</feature>
<keyword evidence="1" id="KW-0812">Transmembrane</keyword>
<feature type="transmembrane region" description="Helical" evidence="1">
    <location>
        <begin position="135"/>
        <end position="154"/>
    </location>
</feature>
<feature type="transmembrane region" description="Helical" evidence="1">
    <location>
        <begin position="43"/>
        <end position="61"/>
    </location>
</feature>
<dbReference type="Pfam" id="PF02517">
    <property type="entry name" value="Rce1-like"/>
    <property type="match status" value="1"/>
</dbReference>
<organism evidence="3 4">
    <name type="scientific">Lederbergia citrisecunda</name>
    <dbReference type="NCBI Taxonomy" id="2833583"/>
    <lineage>
        <taxon>Bacteria</taxon>
        <taxon>Bacillati</taxon>
        <taxon>Bacillota</taxon>
        <taxon>Bacilli</taxon>
        <taxon>Bacillales</taxon>
        <taxon>Bacillaceae</taxon>
        <taxon>Lederbergia</taxon>
    </lineage>
</organism>
<evidence type="ECO:0000313" key="3">
    <source>
        <dbReference type="EMBL" id="MBS4201828.1"/>
    </source>
</evidence>
<dbReference type="Proteomes" id="UP000682713">
    <property type="component" value="Unassembled WGS sequence"/>
</dbReference>
<dbReference type="InterPro" id="IPR003675">
    <property type="entry name" value="Rce1/LyrA-like_dom"/>
</dbReference>
<keyword evidence="3" id="KW-0482">Metalloprotease</keyword>
<dbReference type="EMBL" id="JAGYPJ010000001">
    <property type="protein sequence ID" value="MBS4201828.1"/>
    <property type="molecule type" value="Genomic_DNA"/>
</dbReference>
<name>A0A942YLU0_9BACI</name>
<dbReference type="AlphaFoldDB" id="A0A942YLU0"/>
<dbReference type="GO" id="GO:0008237">
    <property type="term" value="F:metallopeptidase activity"/>
    <property type="evidence" value="ECO:0007669"/>
    <property type="project" value="UniProtKB-KW"/>
</dbReference>
<evidence type="ECO:0000313" key="4">
    <source>
        <dbReference type="Proteomes" id="UP000682713"/>
    </source>
</evidence>
<keyword evidence="1" id="KW-1133">Transmembrane helix</keyword>
<protein>
    <submittedName>
        <fullName evidence="3">CPBP family intramembrane metalloprotease</fullName>
    </submittedName>
</protein>
<feature type="domain" description="CAAX prenyl protease 2/Lysostaphin resistance protein A-like" evidence="2">
    <location>
        <begin position="139"/>
        <end position="235"/>
    </location>
</feature>
<comment type="caution">
    <text evidence="3">The sequence shown here is derived from an EMBL/GenBank/DDBJ whole genome shotgun (WGS) entry which is preliminary data.</text>
</comment>
<feature type="transmembrane region" description="Helical" evidence="1">
    <location>
        <begin position="199"/>
        <end position="218"/>
    </location>
</feature>
<proteinExistence type="predicted"/>
<feature type="transmembrane region" description="Helical" evidence="1">
    <location>
        <begin position="12"/>
        <end position="31"/>
    </location>
</feature>
<keyword evidence="1" id="KW-0472">Membrane</keyword>
<keyword evidence="3" id="KW-0378">Hydrolase</keyword>
<dbReference type="GO" id="GO:0004175">
    <property type="term" value="F:endopeptidase activity"/>
    <property type="evidence" value="ECO:0007669"/>
    <property type="project" value="UniProtKB-ARBA"/>
</dbReference>
<feature type="transmembrane region" description="Helical" evidence="1">
    <location>
        <begin position="223"/>
        <end position="246"/>
    </location>
</feature>
<gene>
    <name evidence="3" type="ORF">KHA93_19675</name>
</gene>
<keyword evidence="4" id="KW-1185">Reference proteome</keyword>
<dbReference type="RefSeq" id="WP_213112261.1">
    <property type="nucleotide sequence ID" value="NZ_JAGYPJ010000001.1"/>
</dbReference>
<reference evidence="3 4" key="1">
    <citation type="submission" date="2021-05" db="EMBL/GenBank/DDBJ databases">
        <title>Novel Bacillus species.</title>
        <authorList>
            <person name="Liu G."/>
        </authorList>
    </citation>
    <scope>NUCLEOTIDE SEQUENCE [LARGE SCALE GENOMIC DNA]</scope>
    <source>
        <strain evidence="3 4">FJAT-49732</strain>
    </source>
</reference>